<reference evidence="1" key="1">
    <citation type="submission" date="2018-02" db="EMBL/GenBank/DDBJ databases">
        <authorList>
            <person name="Bhuiyan S."/>
            <person name="Garcia C."/>
            <person name="Cox E.C."/>
            <person name="Ali D.J."/>
            <person name="Quadri S.Y."/>
            <person name="Layton S.R."/>
            <person name="Benjamin R.C."/>
            <person name="Hughes L.E."/>
            <person name="Garlena R.A."/>
            <person name="Russell D.A."/>
            <person name="Pope W.H."/>
            <person name="Jacobs-Sera D."/>
            <person name="Hendrix R.W."/>
            <person name="Hatfull G.F."/>
        </authorList>
    </citation>
    <scope>NUCLEOTIDE SEQUENCE</scope>
</reference>
<proteinExistence type="predicted"/>
<evidence type="ECO:0000313" key="1">
    <source>
        <dbReference type="EMBL" id="AOZ65004.1"/>
    </source>
</evidence>
<sequence length="60" mass="6690">MRPLPIGHPLMLKPQNKKDIVKFLVAGAFAVLLSKIEKGINNKADEYFGPDEEPKKELTA</sequence>
<protein>
    <submittedName>
        <fullName evidence="1">Uncharacterized protein</fullName>
    </submittedName>
</protein>
<dbReference type="EMBL" id="KX670790">
    <property type="protein sequence ID" value="AOZ65004.1"/>
    <property type="molecule type" value="Genomic_DNA"/>
</dbReference>
<organism evidence="1 2">
    <name type="scientific">Streptomyces phage Rima</name>
    <dbReference type="NCBI Taxonomy" id="1897525"/>
    <lineage>
        <taxon>Viruses</taxon>
        <taxon>Duplodnaviria</taxon>
        <taxon>Heunggongvirae</taxon>
        <taxon>Uroviricota</taxon>
        <taxon>Caudoviricetes</taxon>
        <taxon>Rimavirus</taxon>
        <taxon>Rimavirus rima</taxon>
    </lineage>
</organism>
<evidence type="ECO:0000313" key="2">
    <source>
        <dbReference type="Proteomes" id="UP000221790"/>
    </source>
</evidence>
<dbReference type="GeneID" id="40072312"/>
<keyword evidence="2" id="KW-1185">Reference proteome</keyword>
<dbReference type="OrthoDB" id="35965at10239"/>
<name>A0A1I9SDS7_9CAUD</name>
<dbReference type="RefSeq" id="YP_009596713.1">
    <property type="nucleotide sequence ID" value="NC_041889.1"/>
</dbReference>
<accession>A0A1I9SDS7</accession>
<gene>
    <name evidence="1" type="primary">52</name>
    <name evidence="1" type="ORF">SEA_RIMA_52</name>
</gene>
<dbReference type="Proteomes" id="UP000221790">
    <property type="component" value="Segment"/>
</dbReference>
<dbReference type="KEGG" id="vg:40072312"/>